<feature type="transmembrane region" description="Helical" evidence="6">
    <location>
        <begin position="41"/>
        <end position="63"/>
    </location>
</feature>
<dbReference type="InterPro" id="IPR019547">
    <property type="entry name" value="Lipid_desat"/>
</dbReference>
<dbReference type="Proteomes" id="UP000484255">
    <property type="component" value="Unassembled WGS sequence"/>
</dbReference>
<dbReference type="Pfam" id="PF10520">
    <property type="entry name" value="Lipid_desat"/>
    <property type="match status" value="1"/>
</dbReference>
<dbReference type="RefSeq" id="WP_163459780.1">
    <property type="nucleotide sequence ID" value="NZ_JAAGOH010000046.1"/>
</dbReference>
<evidence type="ECO:0000259" key="7">
    <source>
        <dbReference type="Pfam" id="PF10520"/>
    </source>
</evidence>
<keyword evidence="4 6" id="KW-1133">Transmembrane helix</keyword>
<protein>
    <recommendedName>
        <fullName evidence="7">Lipid desaturase domain-containing protein</fullName>
    </recommendedName>
</protein>
<evidence type="ECO:0000256" key="2">
    <source>
        <dbReference type="ARBA" id="ARBA00007620"/>
    </source>
</evidence>
<dbReference type="EMBL" id="JAAGOH010000046">
    <property type="protein sequence ID" value="NDY93752.1"/>
    <property type="molecule type" value="Genomic_DNA"/>
</dbReference>
<keyword evidence="3 6" id="KW-0812">Transmembrane</keyword>
<comment type="subcellular location">
    <subcellularLocation>
        <location evidence="1">Membrane</location>
        <topology evidence="1">Multi-pass membrane protein</topology>
    </subcellularLocation>
</comment>
<evidence type="ECO:0000256" key="6">
    <source>
        <dbReference type="SAM" id="Phobius"/>
    </source>
</evidence>
<evidence type="ECO:0000256" key="5">
    <source>
        <dbReference type="ARBA" id="ARBA00023136"/>
    </source>
</evidence>
<reference evidence="8 9" key="1">
    <citation type="submission" date="2020-02" db="EMBL/GenBank/DDBJ databases">
        <title>Ideonella bacterium strain TBM-1.</title>
        <authorList>
            <person name="Chen W.-M."/>
        </authorList>
    </citation>
    <scope>NUCLEOTIDE SEQUENCE [LARGE SCALE GENOMIC DNA]</scope>
    <source>
        <strain evidence="8 9">TBM-1</strain>
    </source>
</reference>
<keyword evidence="5 6" id="KW-0472">Membrane</keyword>
<evidence type="ECO:0000256" key="1">
    <source>
        <dbReference type="ARBA" id="ARBA00004141"/>
    </source>
</evidence>
<gene>
    <name evidence="8" type="ORF">G3A44_21415</name>
</gene>
<dbReference type="GO" id="GO:0016020">
    <property type="term" value="C:membrane"/>
    <property type="evidence" value="ECO:0007669"/>
    <property type="project" value="UniProtKB-SubCell"/>
</dbReference>
<sequence>MLYSIPRLRAWWPRATVLTYHLLVLWSLWQLPWGQMPALGVVGVVLAALWLADLLTGLVHLCLDYACLNFERGFGQLFHHQGPRRGPAFQRLRDQVMRGANWVDRKVYTFKIHHRHGQSNQDCGYAGALVEFLPASAAILAGGLGLHTLLQGHAAAGPVLLLHVALSFFVGHAQWVHYCMHGSRAMPRSTRVVRALSRWGLIYSPQTHAEHHRDGLIGFCFITGHANFVVNWLCARLLARGVIHLDDWHGVPR</sequence>
<feature type="domain" description="Lipid desaturase" evidence="7">
    <location>
        <begin position="146"/>
        <end position="230"/>
    </location>
</feature>
<feature type="transmembrane region" description="Helical" evidence="6">
    <location>
        <begin position="12"/>
        <end position="29"/>
    </location>
</feature>
<proteinExistence type="inferred from homology"/>
<accession>A0A7C9PKT5</accession>
<keyword evidence="9" id="KW-1185">Reference proteome</keyword>
<comment type="caution">
    <text evidence="8">The sequence shown here is derived from an EMBL/GenBank/DDBJ whole genome shotgun (WGS) entry which is preliminary data.</text>
</comment>
<evidence type="ECO:0000256" key="4">
    <source>
        <dbReference type="ARBA" id="ARBA00022989"/>
    </source>
</evidence>
<evidence type="ECO:0000313" key="9">
    <source>
        <dbReference type="Proteomes" id="UP000484255"/>
    </source>
</evidence>
<feature type="transmembrane region" description="Helical" evidence="6">
    <location>
        <begin position="125"/>
        <end position="149"/>
    </location>
</feature>
<evidence type="ECO:0000313" key="8">
    <source>
        <dbReference type="EMBL" id="NDY93752.1"/>
    </source>
</evidence>
<evidence type="ECO:0000256" key="3">
    <source>
        <dbReference type="ARBA" id="ARBA00022692"/>
    </source>
</evidence>
<organism evidence="8 9">
    <name type="scientific">Ideonella livida</name>
    <dbReference type="NCBI Taxonomy" id="2707176"/>
    <lineage>
        <taxon>Bacteria</taxon>
        <taxon>Pseudomonadati</taxon>
        <taxon>Pseudomonadota</taxon>
        <taxon>Betaproteobacteria</taxon>
        <taxon>Burkholderiales</taxon>
        <taxon>Sphaerotilaceae</taxon>
        <taxon>Ideonella</taxon>
    </lineage>
</organism>
<feature type="transmembrane region" description="Helical" evidence="6">
    <location>
        <begin position="155"/>
        <end position="178"/>
    </location>
</feature>
<dbReference type="AlphaFoldDB" id="A0A7C9PKT5"/>
<name>A0A7C9PKT5_9BURK</name>
<comment type="similarity">
    <text evidence="2">Belongs to the fatty acid desaturase CarF family.</text>
</comment>